<keyword evidence="5" id="KW-1185">Reference proteome</keyword>
<dbReference type="GO" id="GO:0006508">
    <property type="term" value="P:proteolysis"/>
    <property type="evidence" value="ECO:0007669"/>
    <property type="project" value="UniProtKB-KW"/>
</dbReference>
<dbReference type="GO" id="GO:0003676">
    <property type="term" value="F:nucleic acid binding"/>
    <property type="evidence" value="ECO:0007669"/>
    <property type="project" value="InterPro"/>
</dbReference>
<dbReference type="PROSITE" id="PS50994">
    <property type="entry name" value="INTEGRASE"/>
    <property type="match status" value="1"/>
</dbReference>
<protein>
    <recommendedName>
        <fullName evidence="3">Integrase catalytic domain-containing protein</fullName>
    </recommendedName>
</protein>
<evidence type="ECO:0000313" key="5">
    <source>
        <dbReference type="Proteomes" id="UP001341281"/>
    </source>
</evidence>
<proteinExistence type="predicted"/>
<dbReference type="Pfam" id="PF00665">
    <property type="entry name" value="rve"/>
    <property type="match status" value="1"/>
</dbReference>
<name>A0AAQ3UII0_PASNO</name>
<feature type="compositionally biased region" description="Basic and acidic residues" evidence="2">
    <location>
        <begin position="297"/>
        <end position="312"/>
    </location>
</feature>
<dbReference type="InterPro" id="IPR036397">
    <property type="entry name" value="RNaseH_sf"/>
</dbReference>
<dbReference type="GO" id="GO:0008233">
    <property type="term" value="F:peptidase activity"/>
    <property type="evidence" value="ECO:0007669"/>
    <property type="project" value="UniProtKB-KW"/>
</dbReference>
<keyword evidence="1" id="KW-0378">Hydrolase</keyword>
<evidence type="ECO:0000313" key="4">
    <source>
        <dbReference type="EMBL" id="WVZ93228.1"/>
    </source>
</evidence>
<keyword evidence="1" id="KW-0645">Protease</keyword>
<dbReference type="SUPFAM" id="SSF53098">
    <property type="entry name" value="Ribonuclease H-like"/>
    <property type="match status" value="1"/>
</dbReference>
<feature type="compositionally biased region" description="Basic residues" evidence="2">
    <location>
        <begin position="313"/>
        <end position="326"/>
    </location>
</feature>
<feature type="compositionally biased region" description="Acidic residues" evidence="2">
    <location>
        <begin position="901"/>
        <end position="910"/>
    </location>
</feature>
<feature type="region of interest" description="Disordered" evidence="2">
    <location>
        <begin position="562"/>
        <end position="592"/>
    </location>
</feature>
<dbReference type="GO" id="GO:0015074">
    <property type="term" value="P:DNA integration"/>
    <property type="evidence" value="ECO:0007669"/>
    <property type="project" value="InterPro"/>
</dbReference>
<dbReference type="SUPFAM" id="SSF57756">
    <property type="entry name" value="Retrovirus zinc finger-like domains"/>
    <property type="match status" value="1"/>
</dbReference>
<feature type="compositionally biased region" description="Basic residues" evidence="2">
    <location>
        <begin position="20"/>
        <end position="36"/>
    </location>
</feature>
<dbReference type="Pfam" id="PF14223">
    <property type="entry name" value="Retrotran_gag_2"/>
    <property type="match status" value="1"/>
</dbReference>
<dbReference type="PANTHER" id="PTHR42648">
    <property type="entry name" value="TRANSPOSASE, PUTATIVE-RELATED"/>
    <property type="match status" value="1"/>
</dbReference>
<evidence type="ECO:0000256" key="2">
    <source>
        <dbReference type="SAM" id="MobiDB-lite"/>
    </source>
</evidence>
<dbReference type="InterPro" id="IPR039537">
    <property type="entry name" value="Retrotran_Ty1/copia-like"/>
</dbReference>
<accession>A0AAQ3UII0</accession>
<dbReference type="Pfam" id="PF00098">
    <property type="entry name" value="zf-CCHC"/>
    <property type="match status" value="1"/>
</dbReference>
<evidence type="ECO:0000256" key="1">
    <source>
        <dbReference type="ARBA" id="ARBA00022670"/>
    </source>
</evidence>
<dbReference type="Proteomes" id="UP001341281">
    <property type="component" value="Chromosome 09"/>
</dbReference>
<sequence length="964" mass="103909">MSVRSFASAPVDGFRSPSPPRRRRVSHSPPPRRGRRGGVTVERVIKETSGSVQYPTLTRTNYQDWSLLMRVNLQAAGLWHAVEPEPDEIVEYREDRLAMAAILRSVPSDMLGSLARKRTARSAWEAVKTVRMGVERVREASARQLLKEFGEITFRDGELVDDFALRITGLANNIRTLGGKVDDTDVVKKMIQVAPPHLEQIAYSIETLLDVNTLSVEELTGRPRAIEQRKKKPPPSTLAPKGPSTTSKVASDGGGGPGWPVSSSRKALFGGNSGGATGDKKKRGKPRRGRGGSTKSGDARDDDNKVAPDRRPNCGKKGHWAKDCRSKKKAAQAHVAEGDEEDTTPLMATTVISVGEAAPAAVDPGAPVPHRVRLLEAKFVPRLDAPEERDDSRWILDTGASNHMTGVRSLFSELDRRITGSVRFGDGSTVAIEGRGTIVFAARTGSSALSPGSTTSLARRRTSSASGRWTKAAAGSTLTMAYCASSTAEETARAGRPYQLQATVGRPACFALHGAEDTWRRHGRFGHLGFDNLRKLAKDGLVRGLPQTGAHQQGVRRMPCRKAAPCSLPRPGTATRCARPRPRSWGPRGPITPSTPGGNGYFLLLVDDMSRFMWIKLIAGKDEAASAIKNFQAAVEVESGCRLKVLRTDRGGEFTSVEFSEYRATRGVRRQLTAPYSPQQNGVVERRNPSIVVMARCMLKSKGLPGRGSLHRRLHPQRIADEGACWPTPYEAWHGERPAVHFMRTFGCIAHVKNTRPHLNKLEDRSSRTIFVGYEPGSKAYRCYNPATARVVVSRDVIFDEEASWTWDAAPASTEQDAEPFIVEYEQAALPGSARGSPEGAATPGSARGSPPPRAMSSPAASTTPAATPALGSHSAAPTQPASPTAAASPSIEFVSPPSDPEGDLDADHDDEAPLRFRAIDTVLGPASPPGLAPRVLDEELLFTTADEPATFAEASARSAGAKL</sequence>
<feature type="domain" description="Integrase catalytic" evidence="3">
    <location>
        <begin position="576"/>
        <end position="737"/>
    </location>
</feature>
<feature type="region of interest" description="Disordered" evidence="2">
    <location>
        <begin position="1"/>
        <end position="38"/>
    </location>
</feature>
<feature type="compositionally biased region" description="Low complexity" evidence="2">
    <location>
        <begin position="855"/>
        <end position="891"/>
    </location>
</feature>
<dbReference type="GO" id="GO:0008270">
    <property type="term" value="F:zinc ion binding"/>
    <property type="evidence" value="ECO:0007669"/>
    <property type="project" value="InterPro"/>
</dbReference>
<dbReference type="AlphaFoldDB" id="A0AAQ3UII0"/>
<dbReference type="PANTHER" id="PTHR42648:SF25">
    <property type="entry name" value="RNA-DIRECTED DNA POLYMERASE"/>
    <property type="match status" value="1"/>
</dbReference>
<feature type="region of interest" description="Disordered" evidence="2">
    <location>
        <begin position="222"/>
        <end position="326"/>
    </location>
</feature>
<dbReference type="Gene3D" id="3.30.420.10">
    <property type="entry name" value="Ribonuclease H-like superfamily/Ribonuclease H"/>
    <property type="match status" value="1"/>
</dbReference>
<dbReference type="InterPro" id="IPR036875">
    <property type="entry name" value="Znf_CCHC_sf"/>
</dbReference>
<dbReference type="Pfam" id="PF22936">
    <property type="entry name" value="Pol_BBD"/>
    <property type="match status" value="1"/>
</dbReference>
<dbReference type="EMBL" id="CP144753">
    <property type="protein sequence ID" value="WVZ93228.1"/>
    <property type="molecule type" value="Genomic_DNA"/>
</dbReference>
<dbReference type="InterPro" id="IPR057670">
    <property type="entry name" value="SH3_retrovirus"/>
</dbReference>
<feature type="region of interest" description="Disordered" evidence="2">
    <location>
        <begin position="831"/>
        <end position="910"/>
    </location>
</feature>
<dbReference type="InterPro" id="IPR001878">
    <property type="entry name" value="Znf_CCHC"/>
</dbReference>
<reference evidence="4 5" key="1">
    <citation type="submission" date="2024-02" db="EMBL/GenBank/DDBJ databases">
        <title>High-quality chromosome-scale genome assembly of Pensacola bahiagrass (Paspalum notatum Flugge var. saurae).</title>
        <authorList>
            <person name="Vega J.M."/>
            <person name="Podio M."/>
            <person name="Orjuela J."/>
            <person name="Siena L.A."/>
            <person name="Pessino S.C."/>
            <person name="Combes M.C."/>
            <person name="Mariac C."/>
            <person name="Albertini E."/>
            <person name="Pupilli F."/>
            <person name="Ortiz J.P.A."/>
            <person name="Leblanc O."/>
        </authorList>
    </citation>
    <scope>NUCLEOTIDE SEQUENCE [LARGE SCALE GENOMIC DNA]</scope>
    <source>
        <strain evidence="4">R1</strain>
        <tissue evidence="4">Leaf</tissue>
    </source>
</reference>
<dbReference type="InterPro" id="IPR054722">
    <property type="entry name" value="PolX-like_BBD"/>
</dbReference>
<evidence type="ECO:0000259" key="3">
    <source>
        <dbReference type="PROSITE" id="PS50994"/>
    </source>
</evidence>
<dbReference type="InterPro" id="IPR012337">
    <property type="entry name" value="RNaseH-like_sf"/>
</dbReference>
<dbReference type="Pfam" id="PF25597">
    <property type="entry name" value="SH3_retrovirus"/>
    <property type="match status" value="1"/>
</dbReference>
<organism evidence="4 5">
    <name type="scientific">Paspalum notatum var. saurae</name>
    <dbReference type="NCBI Taxonomy" id="547442"/>
    <lineage>
        <taxon>Eukaryota</taxon>
        <taxon>Viridiplantae</taxon>
        <taxon>Streptophyta</taxon>
        <taxon>Embryophyta</taxon>
        <taxon>Tracheophyta</taxon>
        <taxon>Spermatophyta</taxon>
        <taxon>Magnoliopsida</taxon>
        <taxon>Liliopsida</taxon>
        <taxon>Poales</taxon>
        <taxon>Poaceae</taxon>
        <taxon>PACMAD clade</taxon>
        <taxon>Panicoideae</taxon>
        <taxon>Andropogonodae</taxon>
        <taxon>Paspaleae</taxon>
        <taxon>Paspalinae</taxon>
        <taxon>Paspalum</taxon>
    </lineage>
</organism>
<dbReference type="InterPro" id="IPR001584">
    <property type="entry name" value="Integrase_cat-core"/>
</dbReference>
<feature type="compositionally biased region" description="Basic residues" evidence="2">
    <location>
        <begin position="280"/>
        <end position="290"/>
    </location>
</feature>
<gene>
    <name evidence="4" type="ORF">U9M48_039226</name>
</gene>